<keyword evidence="2" id="KW-0732">Signal</keyword>
<sequence length="159" mass="15852">MRTLSRLRHRLRAASLAFAFGLVTVTVGACAAPSPNGGAPASNDTPAAAAPAATTPALPAHKPVHTGGRLPPDPVEAPAAAPGAVDLGCKTDADCTVKNVGNCCGYYPACVNVNSATDPKGVQAECAKKGMMSVCGFPEISSCSCRQGKCEAASSGLVQ</sequence>
<dbReference type="Proteomes" id="UP001267878">
    <property type="component" value="Unassembled WGS sequence"/>
</dbReference>
<proteinExistence type="predicted"/>
<feature type="region of interest" description="Disordered" evidence="1">
    <location>
        <begin position="35"/>
        <end position="69"/>
    </location>
</feature>
<evidence type="ECO:0000313" key="3">
    <source>
        <dbReference type="EMBL" id="MDR7099651.1"/>
    </source>
</evidence>
<evidence type="ECO:0008006" key="5">
    <source>
        <dbReference type="Google" id="ProtNLM"/>
    </source>
</evidence>
<keyword evidence="4" id="KW-1185">Reference proteome</keyword>
<dbReference type="EMBL" id="JAVDVW010000002">
    <property type="protein sequence ID" value="MDR7099651.1"/>
    <property type="molecule type" value="Genomic_DNA"/>
</dbReference>
<organism evidence="3 4">
    <name type="scientific">Agrilutibacter niabensis</name>
    <dbReference type="NCBI Taxonomy" id="380628"/>
    <lineage>
        <taxon>Bacteria</taxon>
        <taxon>Pseudomonadati</taxon>
        <taxon>Pseudomonadota</taxon>
        <taxon>Gammaproteobacteria</taxon>
        <taxon>Lysobacterales</taxon>
        <taxon>Lysobacteraceae</taxon>
        <taxon>Agrilutibacter</taxon>
    </lineage>
</organism>
<evidence type="ECO:0000313" key="4">
    <source>
        <dbReference type="Proteomes" id="UP001267878"/>
    </source>
</evidence>
<reference evidence="3 4" key="1">
    <citation type="submission" date="2023-07" db="EMBL/GenBank/DDBJ databases">
        <title>Sorghum-associated microbial communities from plants grown in Nebraska, USA.</title>
        <authorList>
            <person name="Schachtman D."/>
        </authorList>
    </citation>
    <scope>NUCLEOTIDE SEQUENCE [LARGE SCALE GENOMIC DNA]</scope>
    <source>
        <strain evidence="3 4">BE187</strain>
    </source>
</reference>
<dbReference type="PROSITE" id="PS51257">
    <property type="entry name" value="PROKAR_LIPOPROTEIN"/>
    <property type="match status" value="1"/>
</dbReference>
<feature type="compositionally biased region" description="Low complexity" evidence="1">
    <location>
        <begin position="35"/>
        <end position="60"/>
    </location>
</feature>
<name>A0ABU1VQ88_9GAMM</name>
<comment type="caution">
    <text evidence="3">The sequence shown here is derived from an EMBL/GenBank/DDBJ whole genome shotgun (WGS) entry which is preliminary data.</text>
</comment>
<feature type="chain" id="PRO_5045724651" description="Secreted protein" evidence="2">
    <location>
        <begin position="32"/>
        <end position="159"/>
    </location>
</feature>
<feature type="signal peptide" evidence="2">
    <location>
        <begin position="1"/>
        <end position="31"/>
    </location>
</feature>
<evidence type="ECO:0000256" key="1">
    <source>
        <dbReference type="SAM" id="MobiDB-lite"/>
    </source>
</evidence>
<protein>
    <recommendedName>
        <fullName evidence="5">Secreted protein</fullName>
    </recommendedName>
</protein>
<accession>A0ABU1VQ88</accession>
<gene>
    <name evidence="3" type="ORF">J2X04_002032</name>
</gene>
<evidence type="ECO:0000256" key="2">
    <source>
        <dbReference type="SAM" id="SignalP"/>
    </source>
</evidence>